<dbReference type="EMBL" id="JAHQIW010000312">
    <property type="protein sequence ID" value="KAJ1347437.1"/>
    <property type="molecule type" value="Genomic_DNA"/>
</dbReference>
<evidence type="ECO:0000313" key="1">
    <source>
        <dbReference type="EMBL" id="KAJ1347437.1"/>
    </source>
</evidence>
<comment type="caution">
    <text evidence="1">The sequence shown here is derived from an EMBL/GenBank/DDBJ whole genome shotgun (WGS) entry which is preliminary data.</text>
</comment>
<dbReference type="Proteomes" id="UP001196413">
    <property type="component" value="Unassembled WGS sequence"/>
</dbReference>
<dbReference type="AlphaFoldDB" id="A0AAD5MEA0"/>
<name>A0AAD5MEA0_PARTN</name>
<organism evidence="1 2">
    <name type="scientific">Parelaphostrongylus tenuis</name>
    <name type="common">Meningeal worm</name>
    <dbReference type="NCBI Taxonomy" id="148309"/>
    <lineage>
        <taxon>Eukaryota</taxon>
        <taxon>Metazoa</taxon>
        <taxon>Ecdysozoa</taxon>
        <taxon>Nematoda</taxon>
        <taxon>Chromadorea</taxon>
        <taxon>Rhabditida</taxon>
        <taxon>Rhabditina</taxon>
        <taxon>Rhabditomorpha</taxon>
        <taxon>Strongyloidea</taxon>
        <taxon>Metastrongylidae</taxon>
        <taxon>Parelaphostrongylus</taxon>
    </lineage>
</organism>
<protein>
    <submittedName>
        <fullName evidence="1">Uncharacterized protein</fullName>
    </submittedName>
</protein>
<keyword evidence="2" id="KW-1185">Reference proteome</keyword>
<reference evidence="1" key="1">
    <citation type="submission" date="2021-06" db="EMBL/GenBank/DDBJ databases">
        <title>Parelaphostrongylus tenuis whole genome reference sequence.</title>
        <authorList>
            <person name="Garwood T.J."/>
            <person name="Larsen P.A."/>
            <person name="Fountain-Jones N.M."/>
            <person name="Garbe J.R."/>
            <person name="Macchietto M.G."/>
            <person name="Kania S.A."/>
            <person name="Gerhold R.W."/>
            <person name="Richards J.E."/>
            <person name="Wolf T.M."/>
        </authorList>
    </citation>
    <scope>NUCLEOTIDE SEQUENCE</scope>
    <source>
        <strain evidence="1">MNPRO001-30</strain>
        <tissue evidence="1">Meninges</tissue>
    </source>
</reference>
<gene>
    <name evidence="1" type="ORF">KIN20_002488</name>
</gene>
<sequence>MSAALRSALMSDRRLASVLWSPSLKDSRAMCLMQCQDNLTGIQMNKVAEQFRAGYGSV</sequence>
<proteinExistence type="predicted"/>
<evidence type="ECO:0000313" key="2">
    <source>
        <dbReference type="Proteomes" id="UP001196413"/>
    </source>
</evidence>
<accession>A0AAD5MEA0</accession>